<dbReference type="AlphaFoldDB" id="A0A0G4J426"/>
<dbReference type="Proteomes" id="UP000039324">
    <property type="component" value="Unassembled WGS sequence"/>
</dbReference>
<sequence>MSAKSFLRGFGGPASWASRSFRARIARRHASLQPSSRCMRPNAARSLASRMDRLPFLPAASLTKHPSPIVMPCHCGSRYTKKVSRSRSFLVKCAAMSSSPGDPTGTNALLSNERVNSTGGSASIMDKAGRGCRRRADLGLLNGEQYMVDLTVGSGSNGANAERCSRRWRRRFCDELESRNA</sequence>
<proteinExistence type="predicted"/>
<protein>
    <submittedName>
        <fullName evidence="1">Uncharacterized protein</fullName>
    </submittedName>
</protein>
<name>A0A0G4J426_PLABS</name>
<reference evidence="1 2" key="1">
    <citation type="submission" date="2015-02" db="EMBL/GenBank/DDBJ databases">
        <authorList>
            <person name="Chooi Y.-H."/>
        </authorList>
    </citation>
    <scope>NUCLEOTIDE SEQUENCE [LARGE SCALE GENOMIC DNA]</scope>
    <source>
        <strain evidence="1">E3</strain>
    </source>
</reference>
<evidence type="ECO:0000313" key="1">
    <source>
        <dbReference type="EMBL" id="CEP02252.1"/>
    </source>
</evidence>
<keyword evidence="2" id="KW-1185">Reference proteome</keyword>
<organism evidence="1 2">
    <name type="scientific">Plasmodiophora brassicae</name>
    <name type="common">Clubroot disease agent</name>
    <dbReference type="NCBI Taxonomy" id="37360"/>
    <lineage>
        <taxon>Eukaryota</taxon>
        <taxon>Sar</taxon>
        <taxon>Rhizaria</taxon>
        <taxon>Endomyxa</taxon>
        <taxon>Phytomyxea</taxon>
        <taxon>Plasmodiophorida</taxon>
        <taxon>Plasmodiophoridae</taxon>
        <taxon>Plasmodiophora</taxon>
    </lineage>
</organism>
<gene>
    <name evidence="1" type="ORF">PBRA_002517</name>
</gene>
<evidence type="ECO:0000313" key="2">
    <source>
        <dbReference type="Proteomes" id="UP000039324"/>
    </source>
</evidence>
<accession>A0A0G4J426</accession>
<dbReference type="EMBL" id="CDSF01000122">
    <property type="protein sequence ID" value="CEP02252.1"/>
    <property type="molecule type" value="Genomic_DNA"/>
</dbReference>